<keyword evidence="2" id="KW-1185">Reference proteome</keyword>
<dbReference type="PANTHER" id="PTHR10773:SF19">
    <property type="match status" value="1"/>
</dbReference>
<accession>A0AAV4DND3</accession>
<sequence>MTKMKVIKAVVQDVRDHINSFAALDSQYFHARTNKKYLDASLSVAKMYRLYKEAYKEHERASLDKYRRIFDAEFNLTFHKP</sequence>
<comment type="caution">
    <text evidence="1">The sequence shown here is derived from an EMBL/GenBank/DDBJ whole genome shotgun (WGS) entry which is preliminary data.</text>
</comment>
<dbReference type="Proteomes" id="UP000735302">
    <property type="component" value="Unassembled WGS sequence"/>
</dbReference>
<dbReference type="EMBL" id="BLXT01008059">
    <property type="protein sequence ID" value="GFO45446.1"/>
    <property type="molecule type" value="Genomic_DNA"/>
</dbReference>
<evidence type="ECO:0000313" key="1">
    <source>
        <dbReference type="EMBL" id="GFO45446.1"/>
    </source>
</evidence>
<proteinExistence type="predicted"/>
<gene>
    <name evidence="1" type="ORF">PoB_007195100</name>
</gene>
<name>A0AAV4DND3_9GAST</name>
<reference evidence="1 2" key="1">
    <citation type="journal article" date="2021" name="Elife">
        <title>Chloroplast acquisition without the gene transfer in kleptoplastic sea slugs, Plakobranchus ocellatus.</title>
        <authorList>
            <person name="Maeda T."/>
            <person name="Takahashi S."/>
            <person name="Yoshida T."/>
            <person name="Shimamura S."/>
            <person name="Takaki Y."/>
            <person name="Nagai Y."/>
            <person name="Toyoda A."/>
            <person name="Suzuki Y."/>
            <person name="Arimoto A."/>
            <person name="Ishii H."/>
            <person name="Satoh N."/>
            <person name="Nishiyama T."/>
            <person name="Hasebe M."/>
            <person name="Maruyama T."/>
            <person name="Minagawa J."/>
            <person name="Obokata J."/>
            <person name="Shigenobu S."/>
        </authorList>
    </citation>
    <scope>NUCLEOTIDE SEQUENCE [LARGE SCALE GENOMIC DNA]</scope>
</reference>
<evidence type="ECO:0000313" key="2">
    <source>
        <dbReference type="Proteomes" id="UP000735302"/>
    </source>
</evidence>
<protein>
    <submittedName>
        <fullName evidence="1">Uncharacterized protein</fullName>
    </submittedName>
</protein>
<dbReference type="PANTHER" id="PTHR10773">
    <property type="entry name" value="DNA-DIRECTED RNA POLYMERASES I, II, AND III SUBUNIT RPABC2"/>
    <property type="match status" value="1"/>
</dbReference>
<organism evidence="1 2">
    <name type="scientific">Plakobranchus ocellatus</name>
    <dbReference type="NCBI Taxonomy" id="259542"/>
    <lineage>
        <taxon>Eukaryota</taxon>
        <taxon>Metazoa</taxon>
        <taxon>Spiralia</taxon>
        <taxon>Lophotrochozoa</taxon>
        <taxon>Mollusca</taxon>
        <taxon>Gastropoda</taxon>
        <taxon>Heterobranchia</taxon>
        <taxon>Euthyneura</taxon>
        <taxon>Panpulmonata</taxon>
        <taxon>Sacoglossa</taxon>
        <taxon>Placobranchoidea</taxon>
        <taxon>Plakobranchidae</taxon>
        <taxon>Plakobranchus</taxon>
    </lineage>
</organism>
<dbReference type="AlphaFoldDB" id="A0AAV4DND3"/>